<evidence type="ECO:0000313" key="1">
    <source>
        <dbReference type="EMBL" id="KAG5620443.1"/>
    </source>
</evidence>
<evidence type="ECO:0000313" key="2">
    <source>
        <dbReference type="Proteomes" id="UP000824120"/>
    </source>
</evidence>
<reference evidence="1 2" key="1">
    <citation type="submission" date="2020-09" db="EMBL/GenBank/DDBJ databases">
        <title>De no assembly of potato wild relative species, Solanum commersonii.</title>
        <authorList>
            <person name="Cho K."/>
        </authorList>
    </citation>
    <scope>NUCLEOTIDE SEQUENCE [LARGE SCALE GENOMIC DNA]</scope>
    <source>
        <strain evidence="1">LZ3.2</strain>
        <tissue evidence="1">Leaf</tissue>
    </source>
</reference>
<proteinExistence type="predicted"/>
<dbReference type="AlphaFoldDB" id="A0A9J6A828"/>
<sequence length="136" mass="16208">MLMKWLGRFADEDSSLWKKVVAAKHGQQSHWEWATFTFWKDKWLNNNTLMDSYPSLYQLANDPDSTIAQNRSRNIWDQFRRNMNDYEPHNIFKMLGRLENSPVDEEVTDRIRWGSCGPCSYTVKAGYRHLCEQNEI</sequence>
<dbReference type="Proteomes" id="UP000824120">
    <property type="component" value="Chromosome 2"/>
</dbReference>
<accession>A0A9J6A828</accession>
<dbReference type="EMBL" id="JACXVP010000002">
    <property type="protein sequence ID" value="KAG5620443.1"/>
    <property type="molecule type" value="Genomic_DNA"/>
</dbReference>
<comment type="caution">
    <text evidence="1">The sequence shown here is derived from an EMBL/GenBank/DDBJ whole genome shotgun (WGS) entry which is preliminary data.</text>
</comment>
<keyword evidence="2" id="KW-1185">Reference proteome</keyword>
<name>A0A9J6A828_SOLCO</name>
<gene>
    <name evidence="1" type="ORF">H5410_005661</name>
</gene>
<dbReference type="OrthoDB" id="1305272at2759"/>
<organism evidence="1 2">
    <name type="scientific">Solanum commersonii</name>
    <name type="common">Commerson's wild potato</name>
    <name type="synonym">Commerson's nightshade</name>
    <dbReference type="NCBI Taxonomy" id="4109"/>
    <lineage>
        <taxon>Eukaryota</taxon>
        <taxon>Viridiplantae</taxon>
        <taxon>Streptophyta</taxon>
        <taxon>Embryophyta</taxon>
        <taxon>Tracheophyta</taxon>
        <taxon>Spermatophyta</taxon>
        <taxon>Magnoliopsida</taxon>
        <taxon>eudicotyledons</taxon>
        <taxon>Gunneridae</taxon>
        <taxon>Pentapetalae</taxon>
        <taxon>asterids</taxon>
        <taxon>lamiids</taxon>
        <taxon>Solanales</taxon>
        <taxon>Solanaceae</taxon>
        <taxon>Solanoideae</taxon>
        <taxon>Solaneae</taxon>
        <taxon>Solanum</taxon>
    </lineage>
</organism>
<protein>
    <submittedName>
        <fullName evidence="1">Uncharacterized protein</fullName>
    </submittedName>
</protein>